<evidence type="ECO:0000313" key="1">
    <source>
        <dbReference type="EMBL" id="KAK3804140.1"/>
    </source>
</evidence>
<accession>A0AAE1BDK4</accession>
<gene>
    <name evidence="1" type="ORF">RRG08_047608</name>
</gene>
<name>A0AAE1BDK4_9GAST</name>
<dbReference type="EMBL" id="JAWDGP010000039">
    <property type="protein sequence ID" value="KAK3804140.1"/>
    <property type="molecule type" value="Genomic_DNA"/>
</dbReference>
<protein>
    <submittedName>
        <fullName evidence="1">Uncharacterized protein</fullName>
    </submittedName>
</protein>
<comment type="caution">
    <text evidence="1">The sequence shown here is derived from an EMBL/GenBank/DDBJ whole genome shotgun (WGS) entry which is preliminary data.</text>
</comment>
<organism evidence="1 2">
    <name type="scientific">Elysia crispata</name>
    <name type="common">lettuce slug</name>
    <dbReference type="NCBI Taxonomy" id="231223"/>
    <lineage>
        <taxon>Eukaryota</taxon>
        <taxon>Metazoa</taxon>
        <taxon>Spiralia</taxon>
        <taxon>Lophotrochozoa</taxon>
        <taxon>Mollusca</taxon>
        <taxon>Gastropoda</taxon>
        <taxon>Heterobranchia</taxon>
        <taxon>Euthyneura</taxon>
        <taxon>Panpulmonata</taxon>
        <taxon>Sacoglossa</taxon>
        <taxon>Placobranchoidea</taxon>
        <taxon>Plakobranchidae</taxon>
        <taxon>Elysia</taxon>
    </lineage>
</organism>
<dbReference type="Proteomes" id="UP001283361">
    <property type="component" value="Unassembled WGS sequence"/>
</dbReference>
<proteinExistence type="predicted"/>
<reference evidence="1" key="1">
    <citation type="journal article" date="2023" name="G3 (Bethesda)">
        <title>A reference genome for the long-term kleptoplast-retaining sea slug Elysia crispata morphotype clarki.</title>
        <authorList>
            <person name="Eastman K.E."/>
            <person name="Pendleton A.L."/>
            <person name="Shaikh M.A."/>
            <person name="Suttiyut T."/>
            <person name="Ogas R."/>
            <person name="Tomko P."/>
            <person name="Gavelis G."/>
            <person name="Widhalm J.R."/>
            <person name="Wisecaver J.H."/>
        </authorList>
    </citation>
    <scope>NUCLEOTIDE SEQUENCE</scope>
    <source>
        <strain evidence="1">ECLA1</strain>
    </source>
</reference>
<evidence type="ECO:0000313" key="2">
    <source>
        <dbReference type="Proteomes" id="UP001283361"/>
    </source>
</evidence>
<dbReference type="AlphaFoldDB" id="A0AAE1BDK4"/>
<keyword evidence="2" id="KW-1185">Reference proteome</keyword>
<sequence>MRTTVLRLKWPKEKANILEVDLVIVLTSVDTWRVSNPGLECQEDNDLTPGDDVWVVLPMLYLTNICGFVAPAAAEDVLLTL</sequence>